<sequence length="41" mass="4603">MGNPAQFQCYSAGRGSEKRTVHNWLTIDQLDIPDQLLQITG</sequence>
<evidence type="ECO:0000313" key="3">
    <source>
        <dbReference type="Proteomes" id="UP000006727"/>
    </source>
</evidence>
<dbReference type="EMBL" id="ABEU02000002">
    <property type="protein sequence ID" value="PNR59551.1"/>
    <property type="molecule type" value="Genomic_DNA"/>
</dbReference>
<evidence type="ECO:0000313" key="2">
    <source>
        <dbReference type="EnsemblPlants" id="Pp3c2_7010V3.1"/>
    </source>
</evidence>
<dbReference type="Gramene" id="Pp3c2_7010V3.2">
    <property type="protein sequence ID" value="Pp3c2_7010V3.2"/>
    <property type="gene ID" value="Pp3c2_7010"/>
</dbReference>
<dbReference type="Proteomes" id="UP000006727">
    <property type="component" value="Chromosome 2"/>
</dbReference>
<dbReference type="AlphaFoldDB" id="A0A2K1L0J8"/>
<accession>A0A2K1L0J8</accession>
<reference evidence="2" key="3">
    <citation type="submission" date="2020-12" db="UniProtKB">
        <authorList>
            <consortium name="EnsemblPlants"/>
        </authorList>
    </citation>
    <scope>IDENTIFICATION</scope>
</reference>
<organism evidence="1">
    <name type="scientific">Physcomitrium patens</name>
    <name type="common">Spreading-leaved earth moss</name>
    <name type="synonym">Physcomitrella patens</name>
    <dbReference type="NCBI Taxonomy" id="3218"/>
    <lineage>
        <taxon>Eukaryota</taxon>
        <taxon>Viridiplantae</taxon>
        <taxon>Streptophyta</taxon>
        <taxon>Embryophyta</taxon>
        <taxon>Bryophyta</taxon>
        <taxon>Bryophytina</taxon>
        <taxon>Bryopsida</taxon>
        <taxon>Funariidae</taxon>
        <taxon>Funariales</taxon>
        <taxon>Funariaceae</taxon>
        <taxon>Physcomitrium</taxon>
    </lineage>
</organism>
<protein>
    <submittedName>
        <fullName evidence="1 2">Uncharacterized protein</fullName>
    </submittedName>
</protein>
<name>A0A2K1L0J8_PHYPA</name>
<reference evidence="1 3" key="1">
    <citation type="journal article" date="2008" name="Science">
        <title>The Physcomitrella genome reveals evolutionary insights into the conquest of land by plants.</title>
        <authorList>
            <person name="Rensing S."/>
            <person name="Lang D."/>
            <person name="Zimmer A."/>
            <person name="Terry A."/>
            <person name="Salamov A."/>
            <person name="Shapiro H."/>
            <person name="Nishiyama T."/>
            <person name="Perroud P.-F."/>
            <person name="Lindquist E."/>
            <person name="Kamisugi Y."/>
            <person name="Tanahashi T."/>
            <person name="Sakakibara K."/>
            <person name="Fujita T."/>
            <person name="Oishi K."/>
            <person name="Shin-I T."/>
            <person name="Kuroki Y."/>
            <person name="Toyoda A."/>
            <person name="Suzuki Y."/>
            <person name="Hashimoto A."/>
            <person name="Yamaguchi K."/>
            <person name="Sugano A."/>
            <person name="Kohara Y."/>
            <person name="Fujiyama A."/>
            <person name="Anterola A."/>
            <person name="Aoki S."/>
            <person name="Ashton N."/>
            <person name="Barbazuk W.B."/>
            <person name="Barker E."/>
            <person name="Bennetzen J."/>
            <person name="Bezanilla M."/>
            <person name="Blankenship R."/>
            <person name="Cho S.H."/>
            <person name="Dutcher S."/>
            <person name="Estelle M."/>
            <person name="Fawcett J.A."/>
            <person name="Gundlach H."/>
            <person name="Hanada K."/>
            <person name="Heyl A."/>
            <person name="Hicks K.A."/>
            <person name="Hugh J."/>
            <person name="Lohr M."/>
            <person name="Mayer K."/>
            <person name="Melkozernov A."/>
            <person name="Murata T."/>
            <person name="Nelson D."/>
            <person name="Pils B."/>
            <person name="Prigge M."/>
            <person name="Reiss B."/>
            <person name="Renner T."/>
            <person name="Rombauts S."/>
            <person name="Rushton P."/>
            <person name="Sanderfoot A."/>
            <person name="Schween G."/>
            <person name="Shiu S.-H."/>
            <person name="Stueber K."/>
            <person name="Theodoulou F.L."/>
            <person name="Tu H."/>
            <person name="Van de Peer Y."/>
            <person name="Verrier P.J."/>
            <person name="Waters E."/>
            <person name="Wood A."/>
            <person name="Yang L."/>
            <person name="Cove D."/>
            <person name="Cuming A."/>
            <person name="Hasebe M."/>
            <person name="Lucas S."/>
            <person name="Mishler D.B."/>
            <person name="Reski R."/>
            <person name="Grigoriev I."/>
            <person name="Quatrano R.S."/>
            <person name="Boore J.L."/>
        </authorList>
    </citation>
    <scope>NUCLEOTIDE SEQUENCE [LARGE SCALE GENOMIC DNA]</scope>
    <source>
        <strain evidence="2 3">cv. Gransden 2004</strain>
    </source>
</reference>
<gene>
    <name evidence="1" type="ORF">PHYPA_002342</name>
</gene>
<keyword evidence="3" id="KW-1185">Reference proteome</keyword>
<evidence type="ECO:0000313" key="1">
    <source>
        <dbReference type="EMBL" id="PNR59551.1"/>
    </source>
</evidence>
<dbReference type="InParanoid" id="A0A2K1L0J8"/>
<dbReference type="EnsemblPlants" id="Pp3c2_7010V3.1">
    <property type="protein sequence ID" value="Pp3c2_7010V3.1"/>
    <property type="gene ID" value="Pp3c2_7010"/>
</dbReference>
<dbReference type="Gramene" id="Pp3c2_7010V3.1">
    <property type="protein sequence ID" value="Pp3c2_7010V3.1"/>
    <property type="gene ID" value="Pp3c2_7010"/>
</dbReference>
<dbReference type="EnsemblPlants" id="Pp3c2_7010V3.2">
    <property type="protein sequence ID" value="Pp3c2_7010V3.2"/>
    <property type="gene ID" value="Pp3c2_7010"/>
</dbReference>
<proteinExistence type="predicted"/>
<reference evidence="1 3" key="2">
    <citation type="journal article" date="2018" name="Plant J.">
        <title>The Physcomitrella patens chromosome-scale assembly reveals moss genome structure and evolution.</title>
        <authorList>
            <person name="Lang D."/>
            <person name="Ullrich K.K."/>
            <person name="Murat F."/>
            <person name="Fuchs J."/>
            <person name="Jenkins J."/>
            <person name="Haas F.B."/>
            <person name="Piednoel M."/>
            <person name="Gundlach H."/>
            <person name="Van Bel M."/>
            <person name="Meyberg R."/>
            <person name="Vives C."/>
            <person name="Morata J."/>
            <person name="Symeonidi A."/>
            <person name="Hiss M."/>
            <person name="Muchero W."/>
            <person name="Kamisugi Y."/>
            <person name="Saleh O."/>
            <person name="Blanc G."/>
            <person name="Decker E.L."/>
            <person name="van Gessel N."/>
            <person name="Grimwood J."/>
            <person name="Hayes R.D."/>
            <person name="Graham S.W."/>
            <person name="Gunter L.E."/>
            <person name="McDaniel S.F."/>
            <person name="Hoernstein S.N.W."/>
            <person name="Larsson A."/>
            <person name="Li F.W."/>
            <person name="Perroud P.F."/>
            <person name="Phillips J."/>
            <person name="Ranjan P."/>
            <person name="Rokshar D.S."/>
            <person name="Rothfels C.J."/>
            <person name="Schneider L."/>
            <person name="Shu S."/>
            <person name="Stevenson D.W."/>
            <person name="Thummler F."/>
            <person name="Tillich M."/>
            <person name="Villarreal Aguilar J.C."/>
            <person name="Widiez T."/>
            <person name="Wong G.K."/>
            <person name="Wymore A."/>
            <person name="Zhang Y."/>
            <person name="Zimmer A.D."/>
            <person name="Quatrano R.S."/>
            <person name="Mayer K.F.X."/>
            <person name="Goodstein D."/>
            <person name="Casacuberta J.M."/>
            <person name="Vandepoele K."/>
            <person name="Reski R."/>
            <person name="Cuming A.C."/>
            <person name="Tuskan G.A."/>
            <person name="Maumus F."/>
            <person name="Salse J."/>
            <person name="Schmutz J."/>
            <person name="Rensing S.A."/>
        </authorList>
    </citation>
    <scope>NUCLEOTIDE SEQUENCE [LARGE SCALE GENOMIC DNA]</scope>
    <source>
        <strain evidence="2 3">cv. Gransden 2004</strain>
    </source>
</reference>